<dbReference type="AlphaFoldDB" id="A0A4R2KSW2"/>
<reference evidence="2 3" key="1">
    <citation type="submission" date="2019-03" db="EMBL/GenBank/DDBJ databases">
        <title>Genomic Encyclopedia of Type Strains, Phase IV (KMG-IV): sequencing the most valuable type-strain genomes for metagenomic binning, comparative biology and taxonomic classification.</title>
        <authorList>
            <person name="Goeker M."/>
        </authorList>
    </citation>
    <scope>NUCLEOTIDE SEQUENCE [LARGE SCALE GENOMIC DNA]</scope>
    <source>
        <strain evidence="2 3">DSM 23344</strain>
    </source>
</reference>
<dbReference type="OrthoDB" id="8225268at2"/>
<organism evidence="2 3">
    <name type="scientific">Chromatocurvus halotolerans</name>
    <dbReference type="NCBI Taxonomy" id="1132028"/>
    <lineage>
        <taxon>Bacteria</taxon>
        <taxon>Pseudomonadati</taxon>
        <taxon>Pseudomonadota</taxon>
        <taxon>Gammaproteobacteria</taxon>
        <taxon>Cellvibrionales</taxon>
        <taxon>Halieaceae</taxon>
        <taxon>Chromatocurvus</taxon>
    </lineage>
</organism>
<sequence length="168" mass="18104">MRRTLKFLHTLGAIGLTGALAAQIVLLSQLPAPESLAEYAALRGAMGTLAEWILLPSLGITLVSGLFAMSITPAFHNAGWAWLKLLLGVSMFEGTLITVQGPAQKEAELSARALAGDIDPALLGQAMQAEWNSVWVVLAIAIVNVLLGVWRPRFQRRRQLPRRVADDG</sequence>
<name>A0A4R2KSW2_9GAMM</name>
<feature type="transmembrane region" description="Helical" evidence="1">
    <location>
        <begin position="81"/>
        <end position="99"/>
    </location>
</feature>
<keyword evidence="1" id="KW-0472">Membrane</keyword>
<gene>
    <name evidence="2" type="ORF">EV688_10627</name>
</gene>
<evidence type="ECO:0000256" key="1">
    <source>
        <dbReference type="SAM" id="Phobius"/>
    </source>
</evidence>
<proteinExistence type="predicted"/>
<keyword evidence="1" id="KW-1133">Transmembrane helix</keyword>
<evidence type="ECO:0000313" key="2">
    <source>
        <dbReference type="EMBL" id="TCO75837.1"/>
    </source>
</evidence>
<evidence type="ECO:0000313" key="3">
    <source>
        <dbReference type="Proteomes" id="UP000294980"/>
    </source>
</evidence>
<feature type="transmembrane region" description="Helical" evidence="1">
    <location>
        <begin position="133"/>
        <end position="150"/>
    </location>
</feature>
<dbReference type="EMBL" id="SLWX01000006">
    <property type="protein sequence ID" value="TCO75837.1"/>
    <property type="molecule type" value="Genomic_DNA"/>
</dbReference>
<keyword evidence="1" id="KW-0812">Transmembrane</keyword>
<dbReference type="RefSeq" id="WP_117316071.1">
    <property type="nucleotide sequence ID" value="NZ_QQSW01000005.1"/>
</dbReference>
<accession>A0A4R2KSW2</accession>
<dbReference type="Proteomes" id="UP000294980">
    <property type="component" value="Unassembled WGS sequence"/>
</dbReference>
<comment type="caution">
    <text evidence="2">The sequence shown here is derived from an EMBL/GenBank/DDBJ whole genome shotgun (WGS) entry which is preliminary data.</text>
</comment>
<feature type="transmembrane region" description="Helical" evidence="1">
    <location>
        <begin position="45"/>
        <end position="69"/>
    </location>
</feature>
<keyword evidence="3" id="KW-1185">Reference proteome</keyword>
<protein>
    <submittedName>
        <fullName evidence="2">Uncharacterized protein</fullName>
    </submittedName>
</protein>